<dbReference type="InterPro" id="IPR036873">
    <property type="entry name" value="Rhodanese-like_dom_sf"/>
</dbReference>
<dbReference type="EMBL" id="BOVJ01000033">
    <property type="protein sequence ID" value="GIQ62496.1"/>
    <property type="molecule type" value="Genomic_DNA"/>
</dbReference>
<dbReference type="Pfam" id="PF00581">
    <property type="entry name" value="Rhodanese"/>
    <property type="match status" value="1"/>
</dbReference>
<sequence length="98" mass="11375">MIPKWTTDELQRKLEQGEKINLIDVREQEEWEEGHIAEARHIPLSQLAERYEECKSGEEPIVLICRSGNRSGKACDFCMSWVILSSMWRAACWPGKVL</sequence>
<gene>
    <name evidence="2" type="ORF">PACILC2_10640</name>
</gene>
<dbReference type="Proteomes" id="UP000680304">
    <property type="component" value="Unassembled WGS sequence"/>
</dbReference>
<protein>
    <submittedName>
        <fullName evidence="2">Rhodanese-like domain-containing protein</fullName>
    </submittedName>
</protein>
<keyword evidence="3" id="KW-1185">Reference proteome</keyword>
<dbReference type="PROSITE" id="PS50206">
    <property type="entry name" value="RHODANESE_3"/>
    <property type="match status" value="1"/>
</dbReference>
<organism evidence="2 3">
    <name type="scientific">Paenibacillus cisolokensis</name>
    <dbReference type="NCBI Taxonomy" id="1658519"/>
    <lineage>
        <taxon>Bacteria</taxon>
        <taxon>Bacillati</taxon>
        <taxon>Bacillota</taxon>
        <taxon>Bacilli</taxon>
        <taxon>Bacillales</taxon>
        <taxon>Paenibacillaceae</taxon>
        <taxon>Paenibacillus</taxon>
    </lineage>
</organism>
<name>A0ABQ4N2T1_9BACL</name>
<evidence type="ECO:0000259" key="1">
    <source>
        <dbReference type="PROSITE" id="PS50206"/>
    </source>
</evidence>
<dbReference type="SMART" id="SM00450">
    <property type="entry name" value="RHOD"/>
    <property type="match status" value="1"/>
</dbReference>
<dbReference type="InterPro" id="IPR050229">
    <property type="entry name" value="GlpE_sulfurtransferase"/>
</dbReference>
<evidence type="ECO:0000313" key="3">
    <source>
        <dbReference type="Proteomes" id="UP000680304"/>
    </source>
</evidence>
<comment type="caution">
    <text evidence="2">The sequence shown here is derived from an EMBL/GenBank/DDBJ whole genome shotgun (WGS) entry which is preliminary data.</text>
</comment>
<reference evidence="2 3" key="1">
    <citation type="submission" date="2021-04" db="EMBL/GenBank/DDBJ databases">
        <title>Draft genome sequence of Paenibacillus cisolokensis, LC2-13A.</title>
        <authorList>
            <person name="Uke A."/>
            <person name="Chhe C."/>
            <person name="Baramee S."/>
            <person name="Kosugi A."/>
        </authorList>
    </citation>
    <scope>NUCLEOTIDE SEQUENCE [LARGE SCALE GENOMIC DNA]</scope>
    <source>
        <strain evidence="2 3">LC2-13A</strain>
    </source>
</reference>
<dbReference type="PANTHER" id="PTHR43031:SF17">
    <property type="entry name" value="SULFURTRANSFERASE YTWF-RELATED"/>
    <property type="match status" value="1"/>
</dbReference>
<accession>A0ABQ4N2T1</accession>
<feature type="domain" description="Rhodanese" evidence="1">
    <location>
        <begin position="16"/>
        <end position="75"/>
    </location>
</feature>
<dbReference type="CDD" id="cd00158">
    <property type="entry name" value="RHOD"/>
    <property type="match status" value="1"/>
</dbReference>
<proteinExistence type="predicted"/>
<dbReference type="Gene3D" id="3.40.250.10">
    <property type="entry name" value="Rhodanese-like domain"/>
    <property type="match status" value="1"/>
</dbReference>
<dbReference type="SUPFAM" id="SSF52821">
    <property type="entry name" value="Rhodanese/Cell cycle control phosphatase"/>
    <property type="match status" value="1"/>
</dbReference>
<dbReference type="RefSeq" id="WP_307860362.1">
    <property type="nucleotide sequence ID" value="NZ_BOVJ01000033.1"/>
</dbReference>
<evidence type="ECO:0000313" key="2">
    <source>
        <dbReference type="EMBL" id="GIQ62496.1"/>
    </source>
</evidence>
<dbReference type="PANTHER" id="PTHR43031">
    <property type="entry name" value="FAD-DEPENDENT OXIDOREDUCTASE"/>
    <property type="match status" value="1"/>
</dbReference>
<dbReference type="InterPro" id="IPR001763">
    <property type="entry name" value="Rhodanese-like_dom"/>
</dbReference>